<dbReference type="Gene3D" id="3.20.20.150">
    <property type="entry name" value="Divalent-metal-dependent TIM barrel enzymes"/>
    <property type="match status" value="1"/>
</dbReference>
<dbReference type="RefSeq" id="WP_145265801.1">
    <property type="nucleotide sequence ID" value="NZ_CP036316.1"/>
</dbReference>
<dbReference type="GO" id="GO:0016853">
    <property type="term" value="F:isomerase activity"/>
    <property type="evidence" value="ECO:0007669"/>
    <property type="project" value="UniProtKB-KW"/>
</dbReference>
<gene>
    <name evidence="1" type="ORF">V22_38610</name>
</gene>
<sequence length="389" mass="42803">MSLNTLPLSYCTNVHPGTSFDSVLNGLRSNALPIRDRIAGDLGVGLWLARPVATELLDDTSKIKTLREFLDAEQLSCYTLNAFPFGDFHADRVKEQVYLPDWADPDRLTYTKDCARILAEIMPEGREGSISTVPLGFKSGVLDEPFMDASITQLLELATFLDDLHDETGKIIRLAIEPEPFCLIETTEEAVQFFERLYAAAADQSIDAIARQHLGLCYDVCHQAVEFEAIAASVEAIASAGIRINKAQLSCAIQIDDPLGNEPARADLAKYIEPRYMHQTFAGKDGRFAGKVPDLTTEILSNPPTDLQDADEWRVHFHVPVNAERVGHLGTTRAQLVEAIAALHALEYAPHLEVETYTWEVLPDASTDIVSGIAAELTATQALLDQQQA</sequence>
<dbReference type="NCBIfam" id="NF035939">
    <property type="entry name" value="TIM_EboE"/>
    <property type="match status" value="1"/>
</dbReference>
<accession>A0A517TDY8</accession>
<name>A0A517TDY8_9PLAN</name>
<dbReference type="SUPFAM" id="SSF51658">
    <property type="entry name" value="Xylose isomerase-like"/>
    <property type="match status" value="1"/>
</dbReference>
<dbReference type="InterPro" id="IPR036237">
    <property type="entry name" value="Xyl_isomerase-like_sf"/>
</dbReference>
<protein>
    <submittedName>
        <fullName evidence="1">Xylose isomerase-like TIM barrel</fullName>
    </submittedName>
</protein>
<dbReference type="OrthoDB" id="9785907at2"/>
<proteinExistence type="predicted"/>
<keyword evidence="1" id="KW-0413">Isomerase</keyword>
<dbReference type="Proteomes" id="UP000319976">
    <property type="component" value="Chromosome"/>
</dbReference>
<evidence type="ECO:0000313" key="1">
    <source>
        <dbReference type="EMBL" id="QDT66591.1"/>
    </source>
</evidence>
<dbReference type="AlphaFoldDB" id="A0A517TDY8"/>
<dbReference type="EMBL" id="CP036316">
    <property type="protein sequence ID" value="QDT66591.1"/>
    <property type="molecule type" value="Genomic_DNA"/>
</dbReference>
<evidence type="ECO:0000313" key="2">
    <source>
        <dbReference type="Proteomes" id="UP000319976"/>
    </source>
</evidence>
<organism evidence="1 2">
    <name type="scientific">Calycomorphotria hydatis</name>
    <dbReference type="NCBI Taxonomy" id="2528027"/>
    <lineage>
        <taxon>Bacteria</taxon>
        <taxon>Pseudomonadati</taxon>
        <taxon>Planctomycetota</taxon>
        <taxon>Planctomycetia</taxon>
        <taxon>Planctomycetales</taxon>
        <taxon>Planctomycetaceae</taxon>
        <taxon>Calycomorphotria</taxon>
    </lineage>
</organism>
<reference evidence="1 2" key="1">
    <citation type="submission" date="2019-02" db="EMBL/GenBank/DDBJ databases">
        <title>Deep-cultivation of Planctomycetes and their phenomic and genomic characterization uncovers novel biology.</title>
        <authorList>
            <person name="Wiegand S."/>
            <person name="Jogler M."/>
            <person name="Boedeker C."/>
            <person name="Pinto D."/>
            <person name="Vollmers J."/>
            <person name="Rivas-Marin E."/>
            <person name="Kohn T."/>
            <person name="Peeters S.H."/>
            <person name="Heuer A."/>
            <person name="Rast P."/>
            <person name="Oberbeckmann S."/>
            <person name="Bunk B."/>
            <person name="Jeske O."/>
            <person name="Meyerdierks A."/>
            <person name="Storesund J.E."/>
            <person name="Kallscheuer N."/>
            <person name="Luecker S."/>
            <person name="Lage O.M."/>
            <person name="Pohl T."/>
            <person name="Merkel B.J."/>
            <person name="Hornburger P."/>
            <person name="Mueller R.-W."/>
            <person name="Bruemmer F."/>
            <person name="Labrenz M."/>
            <person name="Spormann A.M."/>
            <person name="Op den Camp H."/>
            <person name="Overmann J."/>
            <person name="Amann R."/>
            <person name="Jetten M.S.M."/>
            <person name="Mascher T."/>
            <person name="Medema M.H."/>
            <person name="Devos D.P."/>
            <person name="Kaster A.-K."/>
            <person name="Ovreas L."/>
            <person name="Rohde M."/>
            <person name="Galperin M.Y."/>
            <person name="Jogler C."/>
        </authorList>
    </citation>
    <scope>NUCLEOTIDE SEQUENCE [LARGE SCALE GENOMIC DNA]</scope>
    <source>
        <strain evidence="1 2">V22</strain>
    </source>
</reference>
<dbReference type="KEGG" id="chya:V22_38610"/>
<keyword evidence="2" id="KW-1185">Reference proteome</keyword>